<protein>
    <recommendedName>
        <fullName evidence="11">LIM zinc-binding domain-containing protein</fullName>
    </recommendedName>
</protein>
<dbReference type="FunFam" id="2.10.110.10:FF:000018">
    <property type="entry name" value="Paxillin isoform 1"/>
    <property type="match status" value="1"/>
</dbReference>
<dbReference type="FunFam" id="2.10.110.10:FF:000008">
    <property type="entry name" value="Paxillin isoform 1"/>
    <property type="match status" value="1"/>
</dbReference>
<feature type="region of interest" description="Disordered" evidence="10">
    <location>
        <begin position="547"/>
        <end position="646"/>
    </location>
</feature>
<keyword evidence="8 9" id="KW-0440">LIM domain</keyword>
<feature type="domain" description="LIM zinc-binding" evidence="11">
    <location>
        <begin position="833"/>
        <end position="892"/>
    </location>
</feature>
<dbReference type="GO" id="GO:0031941">
    <property type="term" value="C:filamentous actin"/>
    <property type="evidence" value="ECO:0007669"/>
    <property type="project" value="TreeGrafter"/>
</dbReference>
<feature type="region of interest" description="Disordered" evidence="10">
    <location>
        <begin position="679"/>
        <end position="707"/>
    </location>
</feature>
<feature type="compositionally biased region" description="Low complexity" evidence="10">
    <location>
        <begin position="477"/>
        <end position="487"/>
    </location>
</feature>
<dbReference type="Gene3D" id="2.10.110.10">
    <property type="entry name" value="Cysteine Rich Protein"/>
    <property type="match status" value="3"/>
</dbReference>
<evidence type="ECO:0000256" key="1">
    <source>
        <dbReference type="ARBA" id="ARBA00004282"/>
    </source>
</evidence>
<dbReference type="AlphaFoldDB" id="A0A9P6F0I4"/>
<evidence type="ECO:0000256" key="4">
    <source>
        <dbReference type="ARBA" id="ARBA00022723"/>
    </source>
</evidence>
<comment type="subcellular location">
    <subcellularLocation>
        <location evidence="1">Cell junction</location>
    </subcellularLocation>
    <subcellularLocation>
        <location evidence="2">Cytoplasm</location>
    </subcellularLocation>
</comment>
<dbReference type="SMART" id="SM00132">
    <property type="entry name" value="LIM"/>
    <property type="match status" value="3"/>
</dbReference>
<feature type="compositionally biased region" description="Polar residues" evidence="10">
    <location>
        <begin position="630"/>
        <end position="640"/>
    </location>
</feature>
<evidence type="ECO:0000256" key="3">
    <source>
        <dbReference type="ARBA" id="ARBA00022490"/>
    </source>
</evidence>
<dbReference type="GO" id="GO:0001725">
    <property type="term" value="C:stress fiber"/>
    <property type="evidence" value="ECO:0007669"/>
    <property type="project" value="TreeGrafter"/>
</dbReference>
<evidence type="ECO:0000313" key="13">
    <source>
        <dbReference type="Proteomes" id="UP000723463"/>
    </source>
</evidence>
<feature type="compositionally biased region" description="Low complexity" evidence="10">
    <location>
        <begin position="571"/>
        <end position="611"/>
    </location>
</feature>
<evidence type="ECO:0000256" key="8">
    <source>
        <dbReference type="ARBA" id="ARBA00023038"/>
    </source>
</evidence>
<evidence type="ECO:0000259" key="11">
    <source>
        <dbReference type="PROSITE" id="PS50023"/>
    </source>
</evidence>
<dbReference type="CDD" id="cd08368">
    <property type="entry name" value="LIM"/>
    <property type="match status" value="1"/>
</dbReference>
<feature type="domain" description="LIM zinc-binding" evidence="11">
    <location>
        <begin position="775"/>
        <end position="832"/>
    </location>
</feature>
<gene>
    <name evidence="12" type="ORF">EC957_004635</name>
</gene>
<keyword evidence="3" id="KW-0963">Cytoplasm</keyword>
<dbReference type="GO" id="GO:0030036">
    <property type="term" value="P:actin cytoskeleton organization"/>
    <property type="evidence" value="ECO:0007669"/>
    <property type="project" value="TreeGrafter"/>
</dbReference>
<feature type="region of interest" description="Disordered" evidence="10">
    <location>
        <begin position="99"/>
        <end position="119"/>
    </location>
</feature>
<feature type="region of interest" description="Disordered" evidence="10">
    <location>
        <begin position="160"/>
        <end position="225"/>
    </location>
</feature>
<evidence type="ECO:0000256" key="5">
    <source>
        <dbReference type="ARBA" id="ARBA00022737"/>
    </source>
</evidence>
<keyword evidence="13" id="KW-1185">Reference proteome</keyword>
<dbReference type="EMBL" id="JAAAXW010000214">
    <property type="protein sequence ID" value="KAF9540121.1"/>
    <property type="molecule type" value="Genomic_DNA"/>
</dbReference>
<dbReference type="InterPro" id="IPR050604">
    <property type="entry name" value="PDZ-LIM_domain"/>
</dbReference>
<feature type="compositionally biased region" description="Polar residues" evidence="10">
    <location>
        <begin position="488"/>
        <end position="515"/>
    </location>
</feature>
<feature type="compositionally biased region" description="Acidic residues" evidence="10">
    <location>
        <begin position="321"/>
        <end position="332"/>
    </location>
</feature>
<evidence type="ECO:0000313" key="12">
    <source>
        <dbReference type="EMBL" id="KAF9540121.1"/>
    </source>
</evidence>
<dbReference type="Pfam" id="PF00412">
    <property type="entry name" value="LIM"/>
    <property type="match status" value="3"/>
</dbReference>
<evidence type="ECO:0000256" key="10">
    <source>
        <dbReference type="SAM" id="MobiDB-lite"/>
    </source>
</evidence>
<keyword evidence="4 9" id="KW-0479">Metal-binding</keyword>
<sequence length="898" mass="95738">MYLQKVNGQSSGGGPGATGTARSRSTLNGPRPPNFGSKVSSRKIFQDGNSTSPSMSPSSPLTPTATAHIESAVKTLSLSSAPSHPSNHQAAAARAPSPILESMGESGPPPAPVIMESMGSDDYGPPDNHMLQQQFGGMANGPSSQHYATVTGFMGGTGQSWPGNGYGPGPHPHSHTHPQHHTVGYGSQTIGPGGYYPNGNHSHNNNYYDPNLQHQPPQQQQQPQYPVHLSQEQYLQLQQQHYQQEQEYLRQKHSQNAAVLGYYPTNATASGHIQIPGTTPVLAQPVPTPATISKTITPRIVPIVDIPKYTTINPSKTEIETLNDEQDNDDWAPELPPRDPPKKSDIVAVAAAAVDKPMPKPPSQPRTPIDTIFLPDRSPSPKISIPPTSVNSETYPASASSSGAAADSPRSKLSSHPTTPILSDTPGFGDEISQEDRIPMPPPREFRRKSTASPTITPPLAMSDRTTSSGIFSLGPTSSTTSVSSSTFARPNSASSTTGSSFRVKATTPTPGTVRANSAKFNAMAASGNSNSNPATVFSKGTGSIIGSSDTTAAATSNPWTSRKAAGNLQSNSLSKGTGSSSPKTRGSLDLPASSSSSFSSNSSSSTKSHSIVIPPEVYADKELPPIRSATPQSRSSTPGVQEPIPVDYDSKCILTEEDKLAMIPRADDESKEILVEHEEEPTPAPVVAAPKPVTPPTKPARNGGDHVGGGSSLFVCASCEEPISGTMITAMGKRWHSDHFVCSVCDLNLEHVQFFHKDGQPYCHFDYHDKFSPKCGHCNTPIENECLTALGKSWHPGHFFCRDCGDPFEEDGYMVHDGFPYCEKDYLRLFAPKCTGCQDPIQGDFISALKGKWHRDCFGCSVCHIGFDATSYYVENGKPYCKAHYKNGSRATSTPTA</sequence>
<dbReference type="GO" id="GO:0003779">
    <property type="term" value="F:actin binding"/>
    <property type="evidence" value="ECO:0007669"/>
    <property type="project" value="TreeGrafter"/>
</dbReference>
<dbReference type="InterPro" id="IPR001781">
    <property type="entry name" value="Znf_LIM"/>
</dbReference>
<keyword evidence="6 9" id="KW-0862">Zinc</keyword>
<evidence type="ECO:0000256" key="6">
    <source>
        <dbReference type="ARBA" id="ARBA00022833"/>
    </source>
</evidence>
<keyword evidence="7" id="KW-0965">Cell junction</keyword>
<feature type="compositionally biased region" description="Low complexity" evidence="10">
    <location>
        <begin position="380"/>
        <end position="389"/>
    </location>
</feature>
<feature type="compositionally biased region" description="Polar residues" evidence="10">
    <location>
        <begin position="199"/>
        <end position="208"/>
    </location>
</feature>
<dbReference type="SUPFAM" id="SSF57716">
    <property type="entry name" value="Glucocorticoid receptor-like (DNA-binding domain)"/>
    <property type="match status" value="3"/>
</dbReference>
<dbReference type="GO" id="GO:0046872">
    <property type="term" value="F:metal ion binding"/>
    <property type="evidence" value="ECO:0007669"/>
    <property type="project" value="UniProtKB-KW"/>
</dbReference>
<name>A0A9P6F0I4_9FUNG</name>
<feature type="compositionally biased region" description="Polar residues" evidence="10">
    <location>
        <begin position="411"/>
        <end position="422"/>
    </location>
</feature>
<dbReference type="PANTHER" id="PTHR24214">
    <property type="entry name" value="PDZ AND LIM DOMAIN PROTEIN ZASP"/>
    <property type="match status" value="1"/>
</dbReference>
<accession>A0A9P6F0I4</accession>
<feature type="region of interest" description="Disordered" evidence="10">
    <location>
        <begin position="318"/>
        <end position="515"/>
    </location>
</feature>
<feature type="domain" description="LIM zinc-binding" evidence="11">
    <location>
        <begin position="715"/>
        <end position="774"/>
    </location>
</feature>
<evidence type="ECO:0000256" key="2">
    <source>
        <dbReference type="ARBA" id="ARBA00004496"/>
    </source>
</evidence>
<dbReference type="GO" id="GO:0051371">
    <property type="term" value="F:muscle alpha-actinin binding"/>
    <property type="evidence" value="ECO:0007669"/>
    <property type="project" value="TreeGrafter"/>
</dbReference>
<reference evidence="12" key="1">
    <citation type="journal article" date="2020" name="Fungal Divers.">
        <title>Resolving the Mortierellaceae phylogeny through synthesis of multi-gene phylogenetics and phylogenomics.</title>
        <authorList>
            <person name="Vandepol N."/>
            <person name="Liber J."/>
            <person name="Desiro A."/>
            <person name="Na H."/>
            <person name="Kennedy M."/>
            <person name="Barry K."/>
            <person name="Grigoriev I.V."/>
            <person name="Miller A.N."/>
            <person name="O'Donnell K."/>
            <person name="Stajich J.E."/>
            <person name="Bonito G."/>
        </authorList>
    </citation>
    <scope>NUCLEOTIDE SEQUENCE</scope>
    <source>
        <strain evidence="12">NRRL 2591</strain>
    </source>
</reference>
<evidence type="ECO:0000256" key="9">
    <source>
        <dbReference type="PROSITE-ProRule" id="PRU00125"/>
    </source>
</evidence>
<feature type="compositionally biased region" description="Polar residues" evidence="10">
    <location>
        <begin position="547"/>
        <end position="561"/>
    </location>
</feature>
<organism evidence="12 13">
    <name type="scientific">Mortierella hygrophila</name>
    <dbReference type="NCBI Taxonomy" id="979708"/>
    <lineage>
        <taxon>Eukaryota</taxon>
        <taxon>Fungi</taxon>
        <taxon>Fungi incertae sedis</taxon>
        <taxon>Mucoromycota</taxon>
        <taxon>Mortierellomycotina</taxon>
        <taxon>Mortierellomycetes</taxon>
        <taxon>Mortierellales</taxon>
        <taxon>Mortierellaceae</taxon>
        <taxon>Mortierella</taxon>
    </lineage>
</organism>
<keyword evidence="5" id="KW-0677">Repeat</keyword>
<dbReference type="Proteomes" id="UP000723463">
    <property type="component" value="Unassembled WGS sequence"/>
</dbReference>
<comment type="caution">
    <text evidence="12">The sequence shown here is derived from an EMBL/GenBank/DDBJ whole genome shotgun (WGS) entry which is preliminary data.</text>
</comment>
<feature type="region of interest" description="Disordered" evidence="10">
    <location>
        <begin position="1"/>
        <end position="65"/>
    </location>
</feature>
<dbReference type="PROSITE" id="PS00478">
    <property type="entry name" value="LIM_DOMAIN_1"/>
    <property type="match status" value="1"/>
</dbReference>
<dbReference type="PANTHER" id="PTHR24214:SF38">
    <property type="entry name" value="PDZ AND LIM DOMAIN PROTEIN ZASP-RELATED"/>
    <property type="match status" value="1"/>
</dbReference>
<proteinExistence type="predicted"/>
<dbReference type="GO" id="GO:0005737">
    <property type="term" value="C:cytoplasm"/>
    <property type="evidence" value="ECO:0007669"/>
    <property type="project" value="UniProtKB-SubCell"/>
</dbReference>
<dbReference type="PROSITE" id="PS50023">
    <property type="entry name" value="LIM_DOMAIN_2"/>
    <property type="match status" value="3"/>
</dbReference>
<feature type="compositionally biased region" description="Basic and acidic residues" evidence="10">
    <location>
        <begin position="336"/>
        <end position="345"/>
    </location>
</feature>
<feature type="compositionally biased region" description="Low complexity" evidence="10">
    <location>
        <begin position="213"/>
        <end position="225"/>
    </location>
</feature>
<evidence type="ECO:0000256" key="7">
    <source>
        <dbReference type="ARBA" id="ARBA00022949"/>
    </source>
</evidence>
<feature type="compositionally biased region" description="Low complexity" evidence="10">
    <location>
        <begin position="397"/>
        <end position="408"/>
    </location>
</feature>
<feature type="compositionally biased region" description="Low complexity" evidence="10">
    <location>
        <begin position="50"/>
        <end position="65"/>
    </location>
</feature>